<keyword evidence="2" id="KW-1185">Reference proteome</keyword>
<sequence length="374" mass="41973">MDEVVTLLGQLKIDKEKDGPPALPDDILEMLRVLARTPFVSLMRTKAVCKKWESSFLNFPFSSAEGAHLLSGALAVPLRASPRWCLSGGNSGFGSNCQQMAHNKGREPLTGRLLYSVTAVSSSIYVVGGCSTNASRGSTRSEKSTVRTLKSVEYVHSPYWVLEEEEFKTRRRTCRVRGNGERSGGTNQRLSEQYREGRFSKHEVPETPWSNSRRDRLSKEQRRFGLIAVGGHGKWTEQLDSAEIYDPLTDRWREIASLPVDHGAPCAGVVCKNAFYVYSQSNKLAAYDLDHEHWRSIRVSQGPPRLLDYAPRLVSCKDRVFLFGVAWGVVADGGHEMASRKIWELCHEPTFVGWVKVSQHPDAPLDRNAIFCCR</sequence>
<accession>A0ABD1XE20</accession>
<comment type="caution">
    <text evidence="1">The sequence shown here is derived from an EMBL/GenBank/DDBJ whole genome shotgun (WGS) entry which is preliminary data.</text>
</comment>
<dbReference type="SMART" id="SM00612">
    <property type="entry name" value="Kelch"/>
    <property type="match status" value="1"/>
</dbReference>
<gene>
    <name evidence="1" type="ORF">R1flu_017212</name>
</gene>
<dbReference type="Pfam" id="PF01344">
    <property type="entry name" value="Kelch_1"/>
    <property type="match status" value="1"/>
</dbReference>
<dbReference type="Proteomes" id="UP001605036">
    <property type="component" value="Unassembled WGS sequence"/>
</dbReference>
<evidence type="ECO:0000313" key="1">
    <source>
        <dbReference type="EMBL" id="KAL2603074.1"/>
    </source>
</evidence>
<dbReference type="Gene3D" id="2.120.10.80">
    <property type="entry name" value="Kelch-type beta propeller"/>
    <property type="match status" value="1"/>
</dbReference>
<dbReference type="SUPFAM" id="SSF117281">
    <property type="entry name" value="Kelch motif"/>
    <property type="match status" value="1"/>
</dbReference>
<dbReference type="AlphaFoldDB" id="A0ABD1XE20"/>
<organism evidence="1 2">
    <name type="scientific">Riccia fluitans</name>
    <dbReference type="NCBI Taxonomy" id="41844"/>
    <lineage>
        <taxon>Eukaryota</taxon>
        <taxon>Viridiplantae</taxon>
        <taxon>Streptophyta</taxon>
        <taxon>Embryophyta</taxon>
        <taxon>Marchantiophyta</taxon>
        <taxon>Marchantiopsida</taxon>
        <taxon>Marchantiidae</taxon>
        <taxon>Marchantiales</taxon>
        <taxon>Ricciaceae</taxon>
        <taxon>Riccia</taxon>
    </lineage>
</organism>
<name>A0ABD1XE20_9MARC</name>
<dbReference type="EMBL" id="JBHFFA010000081">
    <property type="protein sequence ID" value="KAL2603074.1"/>
    <property type="molecule type" value="Genomic_DNA"/>
</dbReference>
<proteinExistence type="predicted"/>
<dbReference type="InterPro" id="IPR015915">
    <property type="entry name" value="Kelch-typ_b-propeller"/>
</dbReference>
<reference evidence="1 2" key="1">
    <citation type="submission" date="2024-09" db="EMBL/GenBank/DDBJ databases">
        <title>Chromosome-scale assembly of Riccia fluitans.</title>
        <authorList>
            <person name="Paukszto L."/>
            <person name="Sawicki J."/>
            <person name="Karawczyk K."/>
            <person name="Piernik-Szablinska J."/>
            <person name="Szczecinska M."/>
            <person name="Mazdziarz M."/>
        </authorList>
    </citation>
    <scope>NUCLEOTIDE SEQUENCE [LARGE SCALE GENOMIC DNA]</scope>
    <source>
        <strain evidence="1">Rf_01</strain>
        <tissue evidence="1">Aerial parts of the thallus</tissue>
    </source>
</reference>
<dbReference type="PANTHER" id="PTHR47712">
    <property type="entry name" value="OS09G0555300 PROTEIN"/>
    <property type="match status" value="1"/>
</dbReference>
<evidence type="ECO:0008006" key="3">
    <source>
        <dbReference type="Google" id="ProtNLM"/>
    </source>
</evidence>
<evidence type="ECO:0000313" key="2">
    <source>
        <dbReference type="Proteomes" id="UP001605036"/>
    </source>
</evidence>
<dbReference type="InterPro" id="IPR006652">
    <property type="entry name" value="Kelch_1"/>
</dbReference>
<dbReference type="PANTHER" id="PTHR47712:SF1">
    <property type="entry name" value="OS09G0555300 PROTEIN"/>
    <property type="match status" value="1"/>
</dbReference>
<protein>
    <recommendedName>
        <fullName evidence="3">F-box/kelch-repeat protein</fullName>
    </recommendedName>
</protein>